<reference evidence="2 3" key="1">
    <citation type="submission" date="2022-02" db="EMBL/GenBank/DDBJ databases">
        <title>Draft genome sequence of Mezorhizobium retamae strain IRAMC:0171 isolated from Retama raetam nodules.</title>
        <authorList>
            <person name="Bengaied R."/>
            <person name="Sbissi I."/>
            <person name="Huber K."/>
            <person name="Ghodbane F."/>
            <person name="Nouioui I."/>
            <person name="Tarhouni M."/>
            <person name="Gtari M."/>
        </authorList>
    </citation>
    <scope>NUCLEOTIDE SEQUENCE [LARGE SCALE GENOMIC DNA]</scope>
    <source>
        <strain evidence="2 3">IRAMC:0171</strain>
    </source>
</reference>
<feature type="transmembrane region" description="Helical" evidence="1">
    <location>
        <begin position="82"/>
        <end position="101"/>
    </location>
</feature>
<evidence type="ECO:0000256" key="1">
    <source>
        <dbReference type="SAM" id="Phobius"/>
    </source>
</evidence>
<dbReference type="PANTHER" id="PTHR34980:SF2">
    <property type="entry name" value="INNER MEMBRANE PROTEIN YHAH-RELATED"/>
    <property type="match status" value="1"/>
</dbReference>
<gene>
    <name evidence="2" type="ORF">L4923_21440</name>
</gene>
<dbReference type="RefSeq" id="WP_239368904.1">
    <property type="nucleotide sequence ID" value="NZ_JAKREW010000026.1"/>
</dbReference>
<keyword evidence="1" id="KW-1133">Transmembrane helix</keyword>
<proteinExistence type="predicted"/>
<feature type="transmembrane region" description="Helical" evidence="1">
    <location>
        <begin position="20"/>
        <end position="40"/>
    </location>
</feature>
<keyword evidence="1" id="KW-0812">Transmembrane</keyword>
<dbReference type="Proteomes" id="UP001201701">
    <property type="component" value="Unassembled WGS sequence"/>
</dbReference>
<comment type="caution">
    <text evidence="2">The sequence shown here is derived from an EMBL/GenBank/DDBJ whole genome shotgun (WGS) entry which is preliminary data.</text>
</comment>
<name>A0ABS9QJI0_9HYPH</name>
<dbReference type="PANTHER" id="PTHR34980">
    <property type="entry name" value="INNER MEMBRANE PROTEIN-RELATED-RELATED"/>
    <property type="match status" value="1"/>
</dbReference>
<protein>
    <submittedName>
        <fullName evidence="2">DUF805 domain-containing protein</fullName>
    </submittedName>
</protein>
<keyword evidence="1" id="KW-0472">Membrane</keyword>
<organism evidence="2 3">
    <name type="scientific">Mesorhizobium retamae</name>
    <dbReference type="NCBI Taxonomy" id="2912854"/>
    <lineage>
        <taxon>Bacteria</taxon>
        <taxon>Pseudomonadati</taxon>
        <taxon>Pseudomonadota</taxon>
        <taxon>Alphaproteobacteria</taxon>
        <taxon>Hyphomicrobiales</taxon>
        <taxon>Phyllobacteriaceae</taxon>
        <taxon>Mesorhizobium</taxon>
    </lineage>
</organism>
<evidence type="ECO:0000313" key="2">
    <source>
        <dbReference type="EMBL" id="MCG7507604.1"/>
    </source>
</evidence>
<dbReference type="InterPro" id="IPR008523">
    <property type="entry name" value="DUF805"/>
</dbReference>
<sequence length="119" mass="13482">MSFQQALWAFFGFNGRLSRQAFALAGALLYVIRFYAVSRLDLRMDQNILEQLPSMFLMVMGVLFVSHLALAAKRLHDFGRTGWYSVFFIIGDIVVFLILCLPQGTQGPNRYGRETNAPA</sequence>
<accession>A0ABS9QJI0</accession>
<evidence type="ECO:0000313" key="3">
    <source>
        <dbReference type="Proteomes" id="UP001201701"/>
    </source>
</evidence>
<dbReference type="EMBL" id="JAKREW010000026">
    <property type="protein sequence ID" value="MCG7507604.1"/>
    <property type="molecule type" value="Genomic_DNA"/>
</dbReference>
<dbReference type="Pfam" id="PF05656">
    <property type="entry name" value="DUF805"/>
    <property type="match status" value="1"/>
</dbReference>
<keyword evidence="3" id="KW-1185">Reference proteome</keyword>
<feature type="transmembrane region" description="Helical" evidence="1">
    <location>
        <begin position="52"/>
        <end position="70"/>
    </location>
</feature>